<evidence type="ECO:0000313" key="2">
    <source>
        <dbReference type="EMBL" id="KAJ7321278.1"/>
    </source>
</evidence>
<dbReference type="InterPro" id="IPR036282">
    <property type="entry name" value="Glutathione-S-Trfase_C_sf"/>
</dbReference>
<dbReference type="Proteomes" id="UP001218218">
    <property type="component" value="Unassembled WGS sequence"/>
</dbReference>
<name>A0AAD7EGB3_9AGAR</name>
<comment type="caution">
    <text evidence="2">The sequence shown here is derived from an EMBL/GenBank/DDBJ whole genome shotgun (WGS) entry which is preliminary data.</text>
</comment>
<sequence>MATPKILYGFGYSLWSAAAELAVLELGYPEGAVTLKNLDLINGENFDPAFLKINPNGTMATLEAGGKVYTSTTDVITHLVKQAPRKVKVGTPAIIAAVHDDKYDPNFALLLARDETELTVKGMQLPGKFFANRQVALTKYAADPAAAAFKDFYESRLATNGSLLAIYKREATAEAQAAFFANSKAHWGAVRSALFEVYPALLPASGFIGGAEPGEDDFHMIAWITRIAWVAGARSGDEGLSAFNAAYGEPAPDTVAAYWRAWIERPSWKKVYAETLH</sequence>
<reference evidence="2" key="1">
    <citation type="submission" date="2023-03" db="EMBL/GenBank/DDBJ databases">
        <title>Massive genome expansion in bonnet fungi (Mycena s.s.) driven by repeated elements and novel gene families across ecological guilds.</title>
        <authorList>
            <consortium name="Lawrence Berkeley National Laboratory"/>
            <person name="Harder C.B."/>
            <person name="Miyauchi S."/>
            <person name="Viragh M."/>
            <person name="Kuo A."/>
            <person name="Thoen E."/>
            <person name="Andreopoulos B."/>
            <person name="Lu D."/>
            <person name="Skrede I."/>
            <person name="Drula E."/>
            <person name="Henrissat B."/>
            <person name="Morin E."/>
            <person name="Kohler A."/>
            <person name="Barry K."/>
            <person name="LaButti K."/>
            <person name="Morin E."/>
            <person name="Salamov A."/>
            <person name="Lipzen A."/>
            <person name="Mereny Z."/>
            <person name="Hegedus B."/>
            <person name="Baldrian P."/>
            <person name="Stursova M."/>
            <person name="Weitz H."/>
            <person name="Taylor A."/>
            <person name="Grigoriev I.V."/>
            <person name="Nagy L.G."/>
            <person name="Martin F."/>
            <person name="Kauserud H."/>
        </authorList>
    </citation>
    <scope>NUCLEOTIDE SEQUENCE</scope>
    <source>
        <strain evidence="2">CBHHK002</strain>
    </source>
</reference>
<dbReference type="CDD" id="cd00570">
    <property type="entry name" value="GST_N_family"/>
    <property type="match status" value="1"/>
</dbReference>
<dbReference type="AlphaFoldDB" id="A0AAD7EGB3"/>
<keyword evidence="3" id="KW-1185">Reference proteome</keyword>
<dbReference type="SUPFAM" id="SSF52833">
    <property type="entry name" value="Thioredoxin-like"/>
    <property type="match status" value="1"/>
</dbReference>
<dbReference type="InterPro" id="IPR004045">
    <property type="entry name" value="Glutathione_S-Trfase_N"/>
</dbReference>
<dbReference type="SUPFAM" id="SSF47616">
    <property type="entry name" value="GST C-terminal domain-like"/>
    <property type="match status" value="1"/>
</dbReference>
<dbReference type="Pfam" id="PF13417">
    <property type="entry name" value="GST_N_3"/>
    <property type="match status" value="1"/>
</dbReference>
<evidence type="ECO:0000259" key="1">
    <source>
        <dbReference type="Pfam" id="PF13417"/>
    </source>
</evidence>
<dbReference type="Gene3D" id="3.40.30.10">
    <property type="entry name" value="Glutaredoxin"/>
    <property type="match status" value="1"/>
</dbReference>
<evidence type="ECO:0000313" key="3">
    <source>
        <dbReference type="Proteomes" id="UP001218218"/>
    </source>
</evidence>
<dbReference type="EMBL" id="JARIHO010000051">
    <property type="protein sequence ID" value="KAJ7321278.1"/>
    <property type="molecule type" value="Genomic_DNA"/>
</dbReference>
<feature type="domain" description="GST N-terminal" evidence="1">
    <location>
        <begin position="7"/>
        <end position="85"/>
    </location>
</feature>
<proteinExistence type="predicted"/>
<accession>A0AAD7EGB3</accession>
<protein>
    <recommendedName>
        <fullName evidence="1">GST N-terminal domain-containing protein</fullName>
    </recommendedName>
</protein>
<gene>
    <name evidence="2" type="ORF">DFH08DRAFT_926543</name>
</gene>
<organism evidence="2 3">
    <name type="scientific">Mycena albidolilacea</name>
    <dbReference type="NCBI Taxonomy" id="1033008"/>
    <lineage>
        <taxon>Eukaryota</taxon>
        <taxon>Fungi</taxon>
        <taxon>Dikarya</taxon>
        <taxon>Basidiomycota</taxon>
        <taxon>Agaricomycotina</taxon>
        <taxon>Agaricomycetes</taxon>
        <taxon>Agaricomycetidae</taxon>
        <taxon>Agaricales</taxon>
        <taxon>Marasmiineae</taxon>
        <taxon>Mycenaceae</taxon>
        <taxon>Mycena</taxon>
    </lineage>
</organism>
<dbReference type="InterPro" id="IPR036249">
    <property type="entry name" value="Thioredoxin-like_sf"/>
</dbReference>